<dbReference type="PROSITE" id="PS50860">
    <property type="entry name" value="AA_TRNA_LIGASE_II_ALA"/>
    <property type="match status" value="1"/>
</dbReference>
<dbReference type="PANTHER" id="PTHR11777">
    <property type="entry name" value="ALANYL-TRNA SYNTHETASE"/>
    <property type="match status" value="1"/>
</dbReference>
<dbReference type="RefSeq" id="WP_090058637.1">
    <property type="nucleotide sequence ID" value="NZ_FORH01000001.1"/>
</dbReference>
<dbReference type="GO" id="GO:0002161">
    <property type="term" value="F:aminoacyl-tRNA deacylase activity"/>
    <property type="evidence" value="ECO:0007669"/>
    <property type="project" value="TreeGrafter"/>
</dbReference>
<dbReference type="FunFam" id="3.30.54.20:FF:000001">
    <property type="entry name" value="Alanine--tRNA ligase"/>
    <property type="match status" value="1"/>
</dbReference>
<dbReference type="InterPro" id="IPR050058">
    <property type="entry name" value="Ala-tRNA_ligase"/>
</dbReference>
<dbReference type="PRINTS" id="PR00980">
    <property type="entry name" value="TRNASYNTHALA"/>
</dbReference>
<keyword evidence="5 12" id="KW-0479">Metal-binding</keyword>
<proteinExistence type="inferred from homology"/>
<dbReference type="GO" id="GO:0000049">
    <property type="term" value="F:tRNA binding"/>
    <property type="evidence" value="ECO:0007669"/>
    <property type="project" value="UniProtKB-KW"/>
</dbReference>
<evidence type="ECO:0000256" key="7">
    <source>
        <dbReference type="ARBA" id="ARBA00022833"/>
    </source>
</evidence>
<feature type="binding site" evidence="12">
    <location>
        <position position="562"/>
    </location>
    <ligand>
        <name>Zn(2+)</name>
        <dbReference type="ChEBI" id="CHEBI:29105"/>
    </ligand>
</feature>
<dbReference type="SMART" id="SM00863">
    <property type="entry name" value="tRNA_SAD"/>
    <property type="match status" value="1"/>
</dbReference>
<comment type="catalytic activity">
    <reaction evidence="12">
        <text>tRNA(Ala) + L-alanine + ATP = L-alanyl-tRNA(Ala) + AMP + diphosphate</text>
        <dbReference type="Rhea" id="RHEA:12540"/>
        <dbReference type="Rhea" id="RHEA-COMP:9657"/>
        <dbReference type="Rhea" id="RHEA-COMP:9923"/>
        <dbReference type="ChEBI" id="CHEBI:30616"/>
        <dbReference type="ChEBI" id="CHEBI:33019"/>
        <dbReference type="ChEBI" id="CHEBI:57972"/>
        <dbReference type="ChEBI" id="CHEBI:78442"/>
        <dbReference type="ChEBI" id="CHEBI:78497"/>
        <dbReference type="ChEBI" id="CHEBI:456215"/>
        <dbReference type="EC" id="6.1.1.7"/>
    </reaction>
</comment>
<dbReference type="Pfam" id="PF07973">
    <property type="entry name" value="tRNA_SAD"/>
    <property type="match status" value="1"/>
</dbReference>
<accession>A0A1I3LP05</accession>
<dbReference type="Pfam" id="PF01411">
    <property type="entry name" value="tRNA-synt_2c"/>
    <property type="match status" value="1"/>
</dbReference>
<evidence type="ECO:0000256" key="11">
    <source>
        <dbReference type="ARBA" id="ARBA00023146"/>
    </source>
</evidence>
<dbReference type="SUPFAM" id="SSF101353">
    <property type="entry name" value="Putative anticodon-binding domain of alanyl-tRNA synthetase (AlaRS)"/>
    <property type="match status" value="1"/>
</dbReference>
<keyword evidence="8 12" id="KW-0067">ATP-binding</keyword>
<dbReference type="STRING" id="588602.SAMN04487991_1101"/>
<dbReference type="SUPFAM" id="SSF55681">
    <property type="entry name" value="Class II aaRS and biotin synthetases"/>
    <property type="match status" value="1"/>
</dbReference>
<evidence type="ECO:0000256" key="6">
    <source>
        <dbReference type="ARBA" id="ARBA00022741"/>
    </source>
</evidence>
<evidence type="ECO:0000256" key="1">
    <source>
        <dbReference type="ARBA" id="ARBA00004496"/>
    </source>
</evidence>
<feature type="binding site" evidence="12">
    <location>
        <position position="675"/>
    </location>
    <ligand>
        <name>Zn(2+)</name>
        <dbReference type="ChEBI" id="CHEBI:29105"/>
    </ligand>
</feature>
<comment type="function">
    <text evidence="12">Catalyzes the attachment of alanine to tRNA(Ala) in a two-step reaction: alanine is first activated by ATP to form Ala-AMP and then transferred to the acceptor end of tRNA(Ala). Also edits incorrectly charged Ser-tRNA(Ala) and Gly-tRNA(Ala) via its editing domain.</text>
</comment>
<dbReference type="OrthoDB" id="9803884at2"/>
<feature type="binding site" evidence="12">
    <location>
        <position position="566"/>
    </location>
    <ligand>
        <name>Zn(2+)</name>
        <dbReference type="ChEBI" id="CHEBI:29105"/>
    </ligand>
</feature>
<keyword evidence="3 12" id="KW-0820">tRNA-binding</keyword>
<comment type="similarity">
    <text evidence="2 12">Belongs to the class-II aminoacyl-tRNA synthetase family.</text>
</comment>
<feature type="domain" description="Alanyl-transfer RNA synthetases family profile" evidence="14">
    <location>
        <begin position="2"/>
        <end position="718"/>
    </location>
</feature>
<name>A0A1I3LP05_9RHOB</name>
<dbReference type="PANTHER" id="PTHR11777:SF9">
    <property type="entry name" value="ALANINE--TRNA LIGASE, CYTOPLASMIC"/>
    <property type="match status" value="1"/>
</dbReference>
<dbReference type="GO" id="GO:0004813">
    <property type="term" value="F:alanine-tRNA ligase activity"/>
    <property type="evidence" value="ECO:0007669"/>
    <property type="project" value="UniProtKB-UniRule"/>
</dbReference>
<dbReference type="GO" id="GO:0006419">
    <property type="term" value="P:alanyl-tRNA aminoacylation"/>
    <property type="evidence" value="ECO:0007669"/>
    <property type="project" value="UniProtKB-UniRule"/>
</dbReference>
<dbReference type="SUPFAM" id="SSF55186">
    <property type="entry name" value="ThrRS/AlaRS common domain"/>
    <property type="match status" value="1"/>
</dbReference>
<evidence type="ECO:0000256" key="8">
    <source>
        <dbReference type="ARBA" id="ARBA00022840"/>
    </source>
</evidence>
<dbReference type="Gene3D" id="3.30.930.10">
    <property type="entry name" value="Bira Bifunctional Protein, Domain 2"/>
    <property type="match status" value="1"/>
</dbReference>
<evidence type="ECO:0000256" key="3">
    <source>
        <dbReference type="ARBA" id="ARBA00022555"/>
    </source>
</evidence>
<keyword evidence="6 12" id="KW-0547">Nucleotide-binding</keyword>
<dbReference type="GO" id="GO:0005524">
    <property type="term" value="F:ATP binding"/>
    <property type="evidence" value="ECO:0007669"/>
    <property type="project" value="UniProtKB-UniRule"/>
</dbReference>
<dbReference type="InterPro" id="IPR012947">
    <property type="entry name" value="tRNA_SAD"/>
</dbReference>
<dbReference type="InterPro" id="IPR009000">
    <property type="entry name" value="Transl_B-barrel_sf"/>
</dbReference>
<dbReference type="InterPro" id="IPR018164">
    <property type="entry name" value="Ala-tRNA-synth_IIc_N"/>
</dbReference>
<dbReference type="FunFam" id="2.40.30.130:FF:000001">
    <property type="entry name" value="Alanine--tRNA ligase"/>
    <property type="match status" value="1"/>
</dbReference>
<dbReference type="NCBIfam" id="TIGR00344">
    <property type="entry name" value="alaS"/>
    <property type="match status" value="1"/>
</dbReference>
<evidence type="ECO:0000256" key="12">
    <source>
        <dbReference type="HAMAP-Rule" id="MF_00036"/>
    </source>
</evidence>
<evidence type="ECO:0000256" key="9">
    <source>
        <dbReference type="ARBA" id="ARBA00022884"/>
    </source>
</evidence>
<dbReference type="GO" id="GO:0045892">
    <property type="term" value="P:negative regulation of DNA-templated transcription"/>
    <property type="evidence" value="ECO:0007669"/>
    <property type="project" value="TreeGrafter"/>
</dbReference>
<dbReference type="Gene3D" id="6.10.250.550">
    <property type="match status" value="1"/>
</dbReference>
<dbReference type="FunFam" id="3.10.310.40:FF:000001">
    <property type="entry name" value="Alanine--tRNA ligase"/>
    <property type="match status" value="1"/>
</dbReference>
<dbReference type="CDD" id="cd00673">
    <property type="entry name" value="AlaRS_core"/>
    <property type="match status" value="1"/>
</dbReference>
<dbReference type="Proteomes" id="UP000199630">
    <property type="component" value="Unassembled WGS sequence"/>
</dbReference>
<dbReference type="GO" id="GO:0005829">
    <property type="term" value="C:cytosol"/>
    <property type="evidence" value="ECO:0007669"/>
    <property type="project" value="TreeGrafter"/>
</dbReference>
<dbReference type="Pfam" id="PF02272">
    <property type="entry name" value="DHHA1"/>
    <property type="match status" value="1"/>
</dbReference>
<evidence type="ECO:0000256" key="5">
    <source>
        <dbReference type="ARBA" id="ARBA00022723"/>
    </source>
</evidence>
<keyword evidence="16" id="KW-1185">Reference proteome</keyword>
<evidence type="ECO:0000313" key="16">
    <source>
        <dbReference type="Proteomes" id="UP000199630"/>
    </source>
</evidence>
<protein>
    <recommendedName>
        <fullName evidence="12">Alanine--tRNA ligase</fullName>
        <ecNumber evidence="12">6.1.1.7</ecNumber>
    </recommendedName>
    <alternativeName>
        <fullName evidence="12">Alanyl-tRNA synthetase</fullName>
        <shortName evidence="12">AlaRS</shortName>
    </alternativeName>
</protein>
<gene>
    <name evidence="12" type="primary">alaS</name>
    <name evidence="15" type="ORF">SAMN04487991_1101</name>
</gene>
<dbReference type="InterPro" id="IPR018162">
    <property type="entry name" value="Ala-tRNA-ligase_IIc_anticod-bd"/>
</dbReference>
<dbReference type="AlphaFoldDB" id="A0A1I3LP05"/>
<comment type="subcellular location">
    <subcellularLocation>
        <location evidence="1 12">Cytoplasm</location>
    </subcellularLocation>
</comment>
<dbReference type="InterPro" id="IPR023033">
    <property type="entry name" value="Ala_tRNA_ligase_euk/bac"/>
</dbReference>
<keyword evidence="13" id="KW-0175">Coiled coil</keyword>
<dbReference type="Gene3D" id="3.10.310.40">
    <property type="match status" value="1"/>
</dbReference>
<dbReference type="FunFam" id="3.30.980.10:FF:000004">
    <property type="entry name" value="Alanine--tRNA ligase, cytoplasmic"/>
    <property type="match status" value="1"/>
</dbReference>
<comment type="cofactor">
    <cofactor evidence="12">
        <name>Zn(2+)</name>
        <dbReference type="ChEBI" id="CHEBI:29105"/>
    </cofactor>
    <text evidence="12">Binds 1 zinc ion per subunit.</text>
</comment>
<dbReference type="EC" id="6.1.1.7" evidence="12"/>
<feature type="binding site" evidence="12">
    <location>
        <position position="679"/>
    </location>
    <ligand>
        <name>Zn(2+)</name>
        <dbReference type="ChEBI" id="CHEBI:29105"/>
    </ligand>
</feature>
<evidence type="ECO:0000313" key="15">
    <source>
        <dbReference type="EMBL" id="SFI86509.1"/>
    </source>
</evidence>
<organism evidence="15 16">
    <name type="scientific">Celeribacter neptunius</name>
    <dbReference type="NCBI Taxonomy" id="588602"/>
    <lineage>
        <taxon>Bacteria</taxon>
        <taxon>Pseudomonadati</taxon>
        <taxon>Pseudomonadota</taxon>
        <taxon>Alphaproteobacteria</taxon>
        <taxon>Rhodobacterales</taxon>
        <taxon>Roseobacteraceae</taxon>
        <taxon>Celeribacter</taxon>
    </lineage>
</organism>
<keyword evidence="11 12" id="KW-0030">Aminoacyl-tRNA synthetase</keyword>
<dbReference type="InterPro" id="IPR003156">
    <property type="entry name" value="DHHA1_dom"/>
</dbReference>
<reference evidence="16" key="1">
    <citation type="submission" date="2016-10" db="EMBL/GenBank/DDBJ databases">
        <authorList>
            <person name="Varghese N."/>
            <person name="Submissions S."/>
        </authorList>
    </citation>
    <scope>NUCLEOTIDE SEQUENCE [LARGE SCALE GENOMIC DNA]</scope>
    <source>
        <strain evidence="16">DSM 26471</strain>
    </source>
</reference>
<keyword evidence="9 12" id="KW-0694">RNA-binding</keyword>
<dbReference type="FunFam" id="3.30.930.10:FF:000004">
    <property type="entry name" value="Alanine--tRNA ligase"/>
    <property type="match status" value="1"/>
</dbReference>
<keyword evidence="4 12" id="KW-0436">Ligase</keyword>
<dbReference type="Gene3D" id="3.30.980.10">
    <property type="entry name" value="Threonyl-trna Synthetase, Chain A, domain 2"/>
    <property type="match status" value="1"/>
</dbReference>
<dbReference type="GO" id="GO:0008270">
    <property type="term" value="F:zinc ion binding"/>
    <property type="evidence" value="ECO:0007669"/>
    <property type="project" value="UniProtKB-UniRule"/>
</dbReference>
<evidence type="ECO:0000256" key="10">
    <source>
        <dbReference type="ARBA" id="ARBA00022917"/>
    </source>
</evidence>
<evidence type="ECO:0000256" key="2">
    <source>
        <dbReference type="ARBA" id="ARBA00008226"/>
    </source>
</evidence>
<dbReference type="Gene3D" id="3.30.54.20">
    <property type="match status" value="1"/>
</dbReference>
<sequence length="884" mass="95768">MPSVNDIRSTFLNYFERNGHTVVPSSPLVPRNDPTLMFTNSGMVQFKNCFTGVEKRDYTRATTAQKCVRAGGKHNDLDNVGYTARHHTFFEMLGNFSFGDYFKEDAIPFAWELITKDFDIPKDKLYTTVYHTDDEAFEIWKKVGVPEDRIIRIATSDNFWQMGDTGPCGPCTEIFYDHGDHIWGGPPGSPEEDGDRFIEIWNVVFMQNERFADGTMTELEMQSIDTGMGLERISALLQGSHDNFDTDMMKSLIEASAHATSVDPYGDKNVHHRVIADHLRSTSFLIADGVMPSNEGRGYVLRRIMRRAMRHAHLLGAKDPIMHTLVPELVRQMGEAYPELRTGQAMIEETLKLEETRFIQTLDRGLKLLEDELTDLPEGEKLPGEAAFKLYDTYGFPLDLTQDALREQGREVDTDGFDAAMAEQKAKARAAWAGSGEAADATVWYDIAEDKGTTEFLGYDTEKAEGEVVALVKDGARVDSVKAGDTVQIVVNQTPFYGESGGQVGDTGVIRVEKAIAKVTDTKKVAGVFIHFAEVENGEIAVGQPAALEVDHARRSAIRANHSATHLLHEALRETLGDHVAQRGSLNAPDRLRFDFSHAKGLSSEEISKVERDVNRFIRQNTAVETRIMTPDDARAIGAQALFGEKYGDEVRVVSMGTADTGKGADGMTYSLELCGGTHVKRTGDIGLCVILGDSASSAGVRRIEALTGQAAIAHLEGEAHRALEVANLLKTPVGEVVERVKALSDERKKLEQEVANLKQQIAMGGGASGGGAEAKDVNGVPFLAQALKGVSGKDLRGLIDAHKGNLGSGVILLIAEEDGKVAVACGVTDDLTDKISAVDVLKAAVPAVGGKGGGGRPDMAQGGGKDFSGAEAAIAAAETLLKG</sequence>
<dbReference type="HAMAP" id="MF_00036_B">
    <property type="entry name" value="Ala_tRNA_synth_B"/>
    <property type="match status" value="1"/>
</dbReference>
<evidence type="ECO:0000259" key="14">
    <source>
        <dbReference type="PROSITE" id="PS50860"/>
    </source>
</evidence>
<evidence type="ECO:0000256" key="4">
    <source>
        <dbReference type="ARBA" id="ARBA00022598"/>
    </source>
</evidence>
<keyword evidence="12" id="KW-0963">Cytoplasm</keyword>
<dbReference type="InterPro" id="IPR018165">
    <property type="entry name" value="Ala-tRNA-synth_IIc_core"/>
</dbReference>
<dbReference type="SUPFAM" id="SSF50447">
    <property type="entry name" value="Translation proteins"/>
    <property type="match status" value="1"/>
</dbReference>
<dbReference type="EMBL" id="FORH01000001">
    <property type="protein sequence ID" value="SFI86509.1"/>
    <property type="molecule type" value="Genomic_DNA"/>
</dbReference>
<dbReference type="InterPro" id="IPR002318">
    <property type="entry name" value="Ala-tRNA-lgiase_IIc"/>
</dbReference>
<comment type="domain">
    <text evidence="12">Consists of three domains; the N-terminal catalytic domain, the editing domain and the C-terminal C-Ala domain. The editing domain removes incorrectly charged amino acids, while the C-Ala domain, along with tRNA(Ala), serves as a bridge to cooperatively bring together the editing and aminoacylation centers thus stimulating deacylation of misacylated tRNAs.</text>
</comment>
<dbReference type="Gene3D" id="2.40.30.130">
    <property type="match status" value="1"/>
</dbReference>
<feature type="coiled-coil region" evidence="13">
    <location>
        <begin position="734"/>
        <end position="761"/>
    </location>
</feature>
<keyword evidence="7 12" id="KW-0862">Zinc</keyword>
<dbReference type="InterPro" id="IPR045864">
    <property type="entry name" value="aa-tRNA-synth_II/BPL/LPL"/>
</dbReference>
<dbReference type="InterPro" id="IPR018163">
    <property type="entry name" value="Thr/Ala-tRNA-synth_IIc_edit"/>
</dbReference>
<evidence type="ECO:0000256" key="13">
    <source>
        <dbReference type="SAM" id="Coils"/>
    </source>
</evidence>
<keyword evidence="10 12" id="KW-0648">Protein biosynthesis</keyword>